<keyword evidence="2" id="KW-1185">Reference proteome</keyword>
<gene>
    <name evidence="1" type="ORF">Tel_00055</name>
</gene>
<evidence type="ECO:0000313" key="2">
    <source>
        <dbReference type="Proteomes" id="UP000055136"/>
    </source>
</evidence>
<accession>A0A0S2T8Z8</accession>
<proteinExistence type="predicted"/>
<evidence type="ECO:0000313" key="1">
    <source>
        <dbReference type="EMBL" id="ALP51659.1"/>
    </source>
</evidence>
<dbReference type="AlphaFoldDB" id="A0A0S2T8Z8"/>
<organism evidence="1 2">
    <name type="scientific">Candidatus Tenderia electrophaga</name>
    <dbReference type="NCBI Taxonomy" id="1748243"/>
    <lineage>
        <taxon>Bacteria</taxon>
        <taxon>Pseudomonadati</taxon>
        <taxon>Pseudomonadota</taxon>
        <taxon>Gammaproteobacteria</taxon>
        <taxon>Candidatus Tenderiales</taxon>
        <taxon>Candidatus Tenderiaceae</taxon>
        <taxon>Candidatus Tenderia</taxon>
    </lineage>
</organism>
<dbReference type="Proteomes" id="UP000055136">
    <property type="component" value="Chromosome"/>
</dbReference>
<dbReference type="EMBL" id="CP013099">
    <property type="protein sequence ID" value="ALP51659.1"/>
    <property type="molecule type" value="Genomic_DNA"/>
</dbReference>
<reference evidence="1" key="1">
    <citation type="submission" date="2015-10" db="EMBL/GenBank/DDBJ databases">
        <title>Description of Candidatus Tenderia electrophaga gen. nov, sp. nov., an Uncultivated Electroautotroph from a Biocathode Enrichment.</title>
        <authorList>
            <person name="Eddie B.J."/>
            <person name="Malanoski A.P."/>
            <person name="Wang Z."/>
            <person name="Hall R.J."/>
            <person name="Oh S.D."/>
            <person name="Heiner C."/>
            <person name="Lin B."/>
            <person name="Strycharz-Glaven S.M."/>
        </authorList>
    </citation>
    <scope>NUCLEOTIDE SEQUENCE [LARGE SCALE GENOMIC DNA]</scope>
    <source>
        <strain evidence="1">NRL1</strain>
    </source>
</reference>
<name>A0A0S2T8Z8_9GAMM</name>
<sequence>MAQDTARELRAIAAQCESQPVADLYYHRAHHRELVGLNRTLRSILTINVTGIPQNSVESYRLYMALVELMAEQMIEESDARVKLLNHQYARLNDLFELRIKGFDRLADRKEWQIYTH</sequence>
<dbReference type="KEGG" id="tee:Tel_00055"/>
<protein>
    <submittedName>
        <fullName evidence="1">Uncharacterized protein</fullName>
    </submittedName>
</protein>